<accession>A0A556MRU9</accession>
<dbReference type="RefSeq" id="WP_144333452.1">
    <property type="nucleotide sequence ID" value="NZ_VLPL01000005.1"/>
</dbReference>
<comment type="caution">
    <text evidence="5">The sequence shown here is derived from an EMBL/GenBank/DDBJ whole genome shotgun (WGS) entry which is preliminary data.</text>
</comment>
<dbReference type="PANTHER" id="PTHR44688:SF16">
    <property type="entry name" value="DNA-BINDING TRANSCRIPTIONAL ACTIVATOR DEVR_DOSR"/>
    <property type="match status" value="1"/>
</dbReference>
<dbReference type="Gene3D" id="3.40.50.2300">
    <property type="match status" value="1"/>
</dbReference>
<dbReference type="SUPFAM" id="SSF46894">
    <property type="entry name" value="C-terminal effector domain of the bipartite response regulators"/>
    <property type="match status" value="1"/>
</dbReference>
<feature type="domain" description="HTH luxR-type" evidence="4">
    <location>
        <begin position="138"/>
        <end position="203"/>
    </location>
</feature>
<keyword evidence="6" id="KW-1185">Reference proteome</keyword>
<protein>
    <submittedName>
        <fullName evidence="5">Response regulator transcription factor</fullName>
    </submittedName>
</protein>
<dbReference type="PROSITE" id="PS50043">
    <property type="entry name" value="HTH_LUXR_2"/>
    <property type="match status" value="1"/>
</dbReference>
<dbReference type="AlphaFoldDB" id="A0A556MRU9"/>
<keyword evidence="3" id="KW-0804">Transcription</keyword>
<reference evidence="5 6" key="1">
    <citation type="submission" date="2019-07" db="EMBL/GenBank/DDBJ databases">
        <authorList>
            <person name="Huq M.A."/>
        </authorList>
    </citation>
    <scope>NUCLEOTIDE SEQUENCE [LARGE SCALE GENOMIC DNA]</scope>
    <source>
        <strain evidence="5 6">MAH-3</strain>
    </source>
</reference>
<dbReference type="GO" id="GO:0003677">
    <property type="term" value="F:DNA binding"/>
    <property type="evidence" value="ECO:0007669"/>
    <property type="project" value="UniProtKB-KW"/>
</dbReference>
<dbReference type="CDD" id="cd06170">
    <property type="entry name" value="LuxR_C_like"/>
    <property type="match status" value="1"/>
</dbReference>
<dbReference type="SMART" id="SM00421">
    <property type="entry name" value="HTH_LUXR"/>
    <property type="match status" value="1"/>
</dbReference>
<name>A0A556MRU9_9FLAO</name>
<evidence type="ECO:0000313" key="6">
    <source>
        <dbReference type="Proteomes" id="UP000316008"/>
    </source>
</evidence>
<keyword evidence="2" id="KW-0238">DNA-binding</keyword>
<dbReference type="Pfam" id="PF00196">
    <property type="entry name" value="GerE"/>
    <property type="match status" value="1"/>
</dbReference>
<evidence type="ECO:0000259" key="4">
    <source>
        <dbReference type="PROSITE" id="PS50043"/>
    </source>
</evidence>
<evidence type="ECO:0000256" key="2">
    <source>
        <dbReference type="ARBA" id="ARBA00023125"/>
    </source>
</evidence>
<dbReference type="Proteomes" id="UP000316008">
    <property type="component" value="Unassembled WGS sequence"/>
</dbReference>
<dbReference type="InterPro" id="IPR000792">
    <property type="entry name" value="Tscrpt_reg_LuxR_C"/>
</dbReference>
<evidence type="ECO:0000256" key="1">
    <source>
        <dbReference type="ARBA" id="ARBA00023015"/>
    </source>
</evidence>
<dbReference type="PANTHER" id="PTHR44688">
    <property type="entry name" value="DNA-BINDING TRANSCRIPTIONAL ACTIVATOR DEVR_DOSR"/>
    <property type="match status" value="1"/>
</dbReference>
<organism evidence="5 6">
    <name type="scientific">Fluviicola chungangensis</name>
    <dbReference type="NCBI Taxonomy" id="2597671"/>
    <lineage>
        <taxon>Bacteria</taxon>
        <taxon>Pseudomonadati</taxon>
        <taxon>Bacteroidota</taxon>
        <taxon>Flavobacteriia</taxon>
        <taxon>Flavobacteriales</taxon>
        <taxon>Crocinitomicaceae</taxon>
        <taxon>Fluviicola</taxon>
    </lineage>
</organism>
<proteinExistence type="predicted"/>
<keyword evidence="1" id="KW-0805">Transcription regulation</keyword>
<dbReference type="EMBL" id="VLPL01000005">
    <property type="protein sequence ID" value="TSJ42499.1"/>
    <property type="molecule type" value="Genomic_DNA"/>
</dbReference>
<sequence length="207" mass="23701">MNLHLDSRNQLISLGFKELVQSILGEVTIEWHAGNPKVQHTSSGQKQVVVYNFAGNYQEIENNLKETPEDANCVKVILIQNRDVSDLPKLVSFGVSGFIDVNCTRDELKEAFRKVLHNQNYYCELVWNKILSHDDESTLSAPFSLTKREIEIIESLLNGKSTIEISRELGLSPHTVQTHRKNCFKKLKVKSLSELLLFEMENQVFKK</sequence>
<evidence type="ECO:0000256" key="3">
    <source>
        <dbReference type="ARBA" id="ARBA00023163"/>
    </source>
</evidence>
<dbReference type="OrthoDB" id="1013073at2"/>
<evidence type="ECO:0000313" key="5">
    <source>
        <dbReference type="EMBL" id="TSJ42499.1"/>
    </source>
</evidence>
<dbReference type="InterPro" id="IPR016032">
    <property type="entry name" value="Sig_transdc_resp-reg_C-effctor"/>
</dbReference>
<gene>
    <name evidence="5" type="ORF">FO442_12085</name>
</gene>
<dbReference type="GO" id="GO:0006355">
    <property type="term" value="P:regulation of DNA-templated transcription"/>
    <property type="evidence" value="ECO:0007669"/>
    <property type="project" value="InterPro"/>
</dbReference>
<dbReference type="PRINTS" id="PR00038">
    <property type="entry name" value="HTHLUXR"/>
</dbReference>